<evidence type="ECO:0000313" key="3">
    <source>
        <dbReference type="Proteomes" id="UP000053647"/>
    </source>
</evidence>
<dbReference type="OrthoDB" id="2679603at2759"/>
<feature type="domain" description="Reverse transcriptase Ty1/copia-type" evidence="1">
    <location>
        <begin position="19"/>
        <end position="76"/>
    </location>
</feature>
<feature type="non-terminal residue" evidence="2">
    <location>
        <position position="1"/>
    </location>
</feature>
<evidence type="ECO:0000313" key="2">
    <source>
        <dbReference type="EMBL" id="KIJ04992.1"/>
    </source>
</evidence>
<evidence type="ECO:0000259" key="1">
    <source>
        <dbReference type="Pfam" id="PF07727"/>
    </source>
</evidence>
<dbReference type="Pfam" id="PF07727">
    <property type="entry name" value="RVT_2"/>
    <property type="match status" value="1"/>
</dbReference>
<keyword evidence="3" id="KW-1185">Reference proteome</keyword>
<name>A0A0C9T9T7_PAXIN</name>
<protein>
    <recommendedName>
        <fullName evidence="1">Reverse transcriptase Ty1/copia-type domain-containing protein</fullName>
    </recommendedName>
</protein>
<accession>A0A0C9T9T7</accession>
<dbReference type="Proteomes" id="UP000053647">
    <property type="component" value="Unassembled WGS sequence"/>
</dbReference>
<gene>
    <name evidence="2" type="ORF">PAXINDRAFT_39836</name>
</gene>
<dbReference type="AlphaFoldDB" id="A0A0C9T9T7"/>
<organism evidence="2 3">
    <name type="scientific">Paxillus involutus ATCC 200175</name>
    <dbReference type="NCBI Taxonomy" id="664439"/>
    <lineage>
        <taxon>Eukaryota</taxon>
        <taxon>Fungi</taxon>
        <taxon>Dikarya</taxon>
        <taxon>Basidiomycota</taxon>
        <taxon>Agaricomycotina</taxon>
        <taxon>Agaricomycetes</taxon>
        <taxon>Agaricomycetidae</taxon>
        <taxon>Boletales</taxon>
        <taxon>Paxilineae</taxon>
        <taxon>Paxillaceae</taxon>
        <taxon>Paxillus</taxon>
    </lineage>
</organism>
<proteinExistence type="predicted"/>
<dbReference type="EMBL" id="KN821342">
    <property type="protein sequence ID" value="KIJ04992.1"/>
    <property type="molecule type" value="Genomic_DNA"/>
</dbReference>
<reference evidence="2 3" key="1">
    <citation type="submission" date="2014-06" db="EMBL/GenBank/DDBJ databases">
        <authorList>
            <consortium name="DOE Joint Genome Institute"/>
            <person name="Kuo A."/>
            <person name="Kohler A."/>
            <person name="Nagy L.G."/>
            <person name="Floudas D."/>
            <person name="Copeland A."/>
            <person name="Barry K.W."/>
            <person name="Cichocki N."/>
            <person name="Veneault-Fourrey C."/>
            <person name="LaButti K."/>
            <person name="Lindquist E.A."/>
            <person name="Lipzen A."/>
            <person name="Lundell T."/>
            <person name="Morin E."/>
            <person name="Murat C."/>
            <person name="Sun H."/>
            <person name="Tunlid A."/>
            <person name="Henrissat B."/>
            <person name="Grigoriev I.V."/>
            <person name="Hibbett D.S."/>
            <person name="Martin F."/>
            <person name="Nordberg H.P."/>
            <person name="Cantor M.N."/>
            <person name="Hua S.X."/>
        </authorList>
    </citation>
    <scope>NUCLEOTIDE SEQUENCE [LARGE SCALE GENOMIC DNA]</scope>
    <source>
        <strain evidence="2 3">ATCC 200175</strain>
    </source>
</reference>
<dbReference type="HOGENOM" id="CLU_176477_0_0_1"/>
<reference evidence="3" key="2">
    <citation type="submission" date="2015-01" db="EMBL/GenBank/DDBJ databases">
        <title>Evolutionary Origins and Diversification of the Mycorrhizal Mutualists.</title>
        <authorList>
            <consortium name="DOE Joint Genome Institute"/>
            <consortium name="Mycorrhizal Genomics Consortium"/>
            <person name="Kohler A."/>
            <person name="Kuo A."/>
            <person name="Nagy L.G."/>
            <person name="Floudas D."/>
            <person name="Copeland A."/>
            <person name="Barry K.W."/>
            <person name="Cichocki N."/>
            <person name="Veneault-Fourrey C."/>
            <person name="LaButti K."/>
            <person name="Lindquist E.A."/>
            <person name="Lipzen A."/>
            <person name="Lundell T."/>
            <person name="Morin E."/>
            <person name="Murat C."/>
            <person name="Riley R."/>
            <person name="Ohm R."/>
            <person name="Sun H."/>
            <person name="Tunlid A."/>
            <person name="Henrissat B."/>
            <person name="Grigoriev I.V."/>
            <person name="Hibbett D.S."/>
            <person name="Martin F."/>
        </authorList>
    </citation>
    <scope>NUCLEOTIDE SEQUENCE [LARGE SCALE GENOMIC DNA]</scope>
    <source>
        <strain evidence="3">ATCC 200175</strain>
    </source>
</reference>
<dbReference type="InterPro" id="IPR013103">
    <property type="entry name" value="RVT_2"/>
</dbReference>
<feature type="non-terminal residue" evidence="2">
    <location>
        <position position="80"/>
    </location>
</feature>
<sequence>DHAVFYYDGDGDTTAGLNVKCIIGWHVDDGMGMSNSASFLQRVKEKIAARFGIKDLGPITKYLGIQFERDRSSRELWMHQ</sequence>